<feature type="compositionally biased region" description="Low complexity" evidence="1">
    <location>
        <begin position="410"/>
        <end position="441"/>
    </location>
</feature>
<feature type="compositionally biased region" description="Polar residues" evidence="1">
    <location>
        <begin position="1221"/>
        <end position="1235"/>
    </location>
</feature>
<accession>A3GHE1</accession>
<protein>
    <submittedName>
        <fullName evidence="3">Mucin-like not chitinase-possible cell wall mannoprotein</fullName>
    </submittedName>
</protein>
<dbReference type="RefSeq" id="XP_001386826.2">
    <property type="nucleotide sequence ID" value="XM_001386789.1"/>
</dbReference>
<dbReference type="HOGENOM" id="CLU_234305_0_0_1"/>
<comment type="caution">
    <text evidence="3">The sequence shown here is derived from an EMBL/GenBank/DDBJ whole genome shotgun (WGS) entry which is preliminary data.</text>
</comment>
<feature type="region of interest" description="Disordered" evidence="1">
    <location>
        <begin position="1193"/>
        <end position="1235"/>
    </location>
</feature>
<name>A3GHE1_PICST</name>
<reference evidence="3 4" key="1">
    <citation type="journal article" date="2007" name="Nat. Biotechnol.">
        <title>Genome sequence of the lignocellulose-bioconverting and xylose-fermenting yeast Pichia stipitis.</title>
        <authorList>
            <person name="Jeffries T.W."/>
            <person name="Grigoriev I.V."/>
            <person name="Grimwood J."/>
            <person name="Laplaza J.M."/>
            <person name="Aerts A."/>
            <person name="Salamov A."/>
            <person name="Schmutz J."/>
            <person name="Lindquist E."/>
            <person name="Dehal P."/>
            <person name="Shapiro H."/>
            <person name="Jin Y.S."/>
            <person name="Passoth V."/>
            <person name="Richardson P.M."/>
        </authorList>
    </citation>
    <scope>NUCLEOTIDE SEQUENCE [LARGE SCALE GENOMIC DNA]</scope>
    <source>
        <strain evidence="4">ATCC 58785 / CBS 6054 / NBRC 10063 / NRRL Y-11545</strain>
    </source>
</reference>
<dbReference type="GeneID" id="4851690"/>
<feature type="signal peptide" evidence="2">
    <location>
        <begin position="1"/>
        <end position="22"/>
    </location>
</feature>
<feature type="region of interest" description="Disordered" evidence="1">
    <location>
        <begin position="1290"/>
        <end position="1333"/>
    </location>
</feature>
<dbReference type="OrthoDB" id="3565477at2759"/>
<evidence type="ECO:0000313" key="3">
    <source>
        <dbReference type="EMBL" id="EAZ62803.2"/>
    </source>
</evidence>
<dbReference type="KEGG" id="pic:PICST_28950"/>
<gene>
    <name evidence="3" type="primary">MUC1.6</name>
    <name evidence="3" type="ORF">PICST_28950</name>
</gene>
<feature type="region of interest" description="Disordered" evidence="1">
    <location>
        <begin position="1915"/>
        <end position="1936"/>
    </location>
</feature>
<dbReference type="PROSITE" id="PS51257">
    <property type="entry name" value="PROKAR_LIPOPROTEIN"/>
    <property type="match status" value="1"/>
</dbReference>
<organism evidence="3 4">
    <name type="scientific">Scheffersomyces stipitis (strain ATCC 58785 / CBS 6054 / NBRC 10063 / NRRL Y-11545)</name>
    <name type="common">Yeast</name>
    <name type="synonym">Pichia stipitis</name>
    <dbReference type="NCBI Taxonomy" id="322104"/>
    <lineage>
        <taxon>Eukaryota</taxon>
        <taxon>Fungi</taxon>
        <taxon>Dikarya</taxon>
        <taxon>Ascomycota</taxon>
        <taxon>Saccharomycotina</taxon>
        <taxon>Pichiomycetes</taxon>
        <taxon>Debaryomycetaceae</taxon>
        <taxon>Scheffersomyces</taxon>
    </lineage>
</organism>
<feature type="compositionally biased region" description="Low complexity" evidence="1">
    <location>
        <begin position="1290"/>
        <end position="1306"/>
    </location>
</feature>
<dbReference type="InParanoid" id="A3GHE1"/>
<feature type="region of interest" description="Disordered" evidence="1">
    <location>
        <begin position="198"/>
        <end position="251"/>
    </location>
</feature>
<evidence type="ECO:0000313" key="4">
    <source>
        <dbReference type="Proteomes" id="UP000002258"/>
    </source>
</evidence>
<feature type="compositionally biased region" description="Polar residues" evidence="1">
    <location>
        <begin position="1307"/>
        <end position="1330"/>
    </location>
</feature>
<keyword evidence="2" id="KW-0732">Signal</keyword>
<feature type="compositionally biased region" description="Low complexity" evidence="1">
    <location>
        <begin position="219"/>
        <end position="251"/>
    </location>
</feature>
<proteinExistence type="predicted"/>
<feature type="region of interest" description="Disordered" evidence="1">
    <location>
        <begin position="1669"/>
        <end position="1689"/>
    </location>
</feature>
<feature type="compositionally biased region" description="Low complexity" evidence="1">
    <location>
        <begin position="1193"/>
        <end position="1220"/>
    </location>
</feature>
<dbReference type="Proteomes" id="UP000002258">
    <property type="component" value="Chromosome 1"/>
</dbReference>
<dbReference type="EMBL" id="AAVQ01000002">
    <property type="protein sequence ID" value="EAZ62803.2"/>
    <property type="molecule type" value="Genomic_DNA"/>
</dbReference>
<feature type="chain" id="PRO_5002653306" evidence="2">
    <location>
        <begin position="23"/>
        <end position="1978"/>
    </location>
</feature>
<keyword evidence="4" id="KW-1185">Reference proteome</keyword>
<feature type="region of interest" description="Disordered" evidence="1">
    <location>
        <begin position="410"/>
        <end position="447"/>
    </location>
</feature>
<evidence type="ECO:0000256" key="2">
    <source>
        <dbReference type="SAM" id="SignalP"/>
    </source>
</evidence>
<sequence length="1978" mass="209478">MKFISLLIPIFWLLALASCGDSLISFELRAVFLDNHSPNPDGFYMNYYEGTGEYQTSTTVYGKREDKTEIQPLPTSESANINKRTPSSYVLFGFDFDTDVVVFTLDPSSGYLTCNIAEDQYVVLDSLMGLTLSSTPQGGFSTSVSASDQVTYLSLDGSIYFFSCQFGTTNSFTINTFNSNSLYCGSINMQIYLYDGDEPTDTDHSTTSSSSDIAAIPNPSTSEISDSTSSVSTTSISSTASTSSGSTGSPTATPIPLVESLCSFEMFIRGENFDDVQLGMELVDNFVVPAVGGSSVFDYYYDTTMRVGYIMVEGSYPSGQQVYDEGPYLQNPALNGFHLGSGPMYSWQVNQVGNEFELAYPWPFYACNYGDDSTPFTLTDSEQLLEYPLCQPVTVILKYGQLSSTCPPTPSSVVSSVESESHSESVSSVSSPSSELPTLTSDAPTPGCVEKFDADPQGITYGVMGSFAIATVSGVPMFAVSTDGVTGDFAYDPESSKISYANTYLSISENLFMTADDESHAVEGWSIVEYNGGHILSFLGLTIFQACSIDESDTYVIKDPRFNQDGLICPTFMIQILEDSINSVCSLDASSTHSAISSTPTESFQLSSSSELPIITSGAPTLTSSAPTLTSSAPTLTSGAPTPGCVEEFDADPQGITYGVMGSFAIATVSGVPMFAVSTDGVTGDFAYDPESSKISYANTYLSISENLFMTADDESHAVEGWSIVEYNGGHILSFLGLTIFQACSIDESDTYVIKDPRFNQDGLICPTFMIQILEDSINSVCSLDASSTHSAISSTPTESFQLSSSSELPIITSGAPTLTSSAPTLTSGAPTPGCVEEFDADPQGITYGVMGSFAIATVSGVPMFAVSTDGVTGDFAYDPESSKISYANTYLSISENLFMTADDESHAVEGWSIVEYNGGHILSFLGLTIFQACSIDGTDTYVMKDPRFNQDGLICPTFMIQILEDSINSMCVASSANSEYSSLTSLLSSKFSSISSVSDSRGYISSSSQWTSLPESTIESKESTASSLSKLTSISSVISSIPTPSISTSVSPPPTDVFKLLAIIDGLLAYIEALLVELESGLPILAKREEVYILGIDLGGPDVVFNYDNDTGYLAADNGLYVQAPDPVKGIYLGPDPISGWGYDENSQLTFNSQSAFFRCPYGDDGGFVLSPVNGGSCVGLQLAVELQVGSSSSSTPSATSSQDHTSTSETSTNENYSSVGQTESQSIDSTSDTGLGYSSFSNSTSSQLSVRSSVATSISTGDIAVSISTGASASISAGTSAGNYDTSLGMSTGTSHGTSSDISTETTPRSSADVNSSIGNDNSGTSSEGDSSIVSIDFSSGSLQITDSLTPSSIVPTSSVPASSIPASSVPASSIPASSVPASSVPVTKTTSYNFQLTAIAAPPNKFEELVLVQDSRMILDVTTGSEFELKLPEGYLTVQSLYVHADAIGFYLSSEPIGGFSFIGDPILEFNGQSDFYICPTLDVPLQLTKVDPSCMLGSLSLILDGSSTSIAPDENSQSQSVANINTLDSSSSLTTATLLTSEVITITDCPSTITNCPLESIRTVTIPKTLVTTYCPVSGSQSMTISIEIISTEIVTLTKCPSSVTNCPVKTTELTTNLHTMKTVSVMPIDVLTTFTSVETLACTKHCLKSQLPVLLTHTLTSPLGNNPQATGGSAGKGSSPTNTVNTAAAGTGVAGIHSPGNTISEFEPVSSSISTSMIVPSVSLLSQNSNSPESISTSVSVWTVEALGNAADKLSGTITNESGKSMVDHGYLDELKPSDGLIILQAYLNRRSQEEILTKPPHLREELMQINSLVGDSETYSFEGMDEDSDDEIIKMMLVLMEYKKTSGKDGSSYEAGFQIDMSPSYGWASSSVTPVSRVTGKSENRTVMGAVNSKGIVQLNLKKPFRNVAKKRKTASARRDQANEDRDESVGTTTGHFKYFVLDVLSTLDLYPEYRNCYLIMDNASVHKNHSI</sequence>
<feature type="compositionally biased region" description="Polar residues" evidence="1">
    <location>
        <begin position="1669"/>
        <end position="1685"/>
    </location>
</feature>
<evidence type="ECO:0000256" key="1">
    <source>
        <dbReference type="SAM" id="MobiDB-lite"/>
    </source>
</evidence>